<feature type="transmembrane region" description="Helical" evidence="1">
    <location>
        <begin position="66"/>
        <end position="90"/>
    </location>
</feature>
<protein>
    <submittedName>
        <fullName evidence="2">Uncharacterized protein</fullName>
    </submittedName>
</protein>
<keyword evidence="1" id="KW-0472">Membrane</keyword>
<keyword evidence="1" id="KW-0812">Transmembrane</keyword>
<name>A0A2H0N746_9BACT</name>
<reference evidence="2 3" key="1">
    <citation type="submission" date="2017-09" db="EMBL/GenBank/DDBJ databases">
        <title>Depth-based differentiation of microbial function through sediment-hosted aquifers and enrichment of novel symbionts in the deep terrestrial subsurface.</title>
        <authorList>
            <person name="Probst A.J."/>
            <person name="Ladd B."/>
            <person name="Jarett J.K."/>
            <person name="Geller-Mcgrath D.E."/>
            <person name="Sieber C.M."/>
            <person name="Emerson J.B."/>
            <person name="Anantharaman K."/>
            <person name="Thomas B.C."/>
            <person name="Malmstrom R."/>
            <person name="Stieglmeier M."/>
            <person name="Klingl A."/>
            <person name="Woyke T."/>
            <person name="Ryan C.M."/>
            <person name="Banfield J.F."/>
        </authorList>
    </citation>
    <scope>NUCLEOTIDE SEQUENCE [LARGE SCALE GENOMIC DNA]</scope>
    <source>
        <strain evidence="2">CG11_big_fil_rev_8_21_14_0_20_39_34</strain>
    </source>
</reference>
<keyword evidence="1" id="KW-1133">Transmembrane helix</keyword>
<gene>
    <name evidence="2" type="ORF">COV59_01880</name>
</gene>
<dbReference type="EMBL" id="PCWN01000007">
    <property type="protein sequence ID" value="PIR03916.1"/>
    <property type="molecule type" value="Genomic_DNA"/>
</dbReference>
<dbReference type="Proteomes" id="UP000229600">
    <property type="component" value="Unassembled WGS sequence"/>
</dbReference>
<evidence type="ECO:0000313" key="2">
    <source>
        <dbReference type="EMBL" id="PIR03916.1"/>
    </source>
</evidence>
<accession>A0A2H0N746</accession>
<proteinExistence type="predicted"/>
<sequence>MYIFSYYYPKPFFFGIIDAELFLKVNFAKFWLLLRQVLIMKESQLEVEVQEPALMEFTTKRNCLKYSCFTGCGCVIVPLLLSLLLLQFILHPGEKRLKKLPENFPSFVELYQEKQIERIEYRSQKLMRPVEAIAYIPKLILSPAYVFEKDKHAKLSSTKDRVAFAWNNFLNYLIEPVMDTNDQIEITWKDLEIEPEFIFDYYKRTFLSEDLSITKEIFQQNFYELVFQGRQVSGILVVEDNPFEAGTDSVNLTINLNRHGYKNN</sequence>
<dbReference type="AlphaFoldDB" id="A0A2H0N746"/>
<evidence type="ECO:0000313" key="3">
    <source>
        <dbReference type="Proteomes" id="UP000229600"/>
    </source>
</evidence>
<comment type="caution">
    <text evidence="2">The sequence shown here is derived from an EMBL/GenBank/DDBJ whole genome shotgun (WGS) entry which is preliminary data.</text>
</comment>
<evidence type="ECO:0000256" key="1">
    <source>
        <dbReference type="SAM" id="Phobius"/>
    </source>
</evidence>
<organism evidence="2 3">
    <name type="scientific">Candidatus Magasanikbacteria bacterium CG11_big_fil_rev_8_21_14_0_20_39_34</name>
    <dbReference type="NCBI Taxonomy" id="1974653"/>
    <lineage>
        <taxon>Bacteria</taxon>
        <taxon>Candidatus Magasanikiibacteriota</taxon>
    </lineage>
</organism>